<evidence type="ECO:0000256" key="1">
    <source>
        <dbReference type="SAM" id="Coils"/>
    </source>
</evidence>
<dbReference type="SUPFAM" id="SSF46689">
    <property type="entry name" value="Homeodomain-like"/>
    <property type="match status" value="1"/>
</dbReference>
<feature type="coiled-coil region" evidence="1">
    <location>
        <begin position="7"/>
        <end position="34"/>
    </location>
</feature>
<dbReference type="RefSeq" id="WP_069574872.1">
    <property type="nucleotide sequence ID" value="NZ_FOAK01000009.1"/>
</dbReference>
<reference evidence="2 3" key="1">
    <citation type="submission" date="2016-10" db="EMBL/GenBank/DDBJ databases">
        <authorList>
            <person name="de Groot N.N."/>
        </authorList>
    </citation>
    <scope>NUCLEOTIDE SEQUENCE [LARGE SCALE GENOMIC DNA]</scope>
    <source>
        <strain evidence="2 3">DSM 11978</strain>
    </source>
</reference>
<protein>
    <submittedName>
        <fullName evidence="2">Putative transposase</fullName>
    </submittedName>
</protein>
<dbReference type="Pfam" id="PF13565">
    <property type="entry name" value="HTH_32"/>
    <property type="match status" value="1"/>
</dbReference>
<organism evidence="2 3">
    <name type="scientific">Methanobrevibacter gottschalkii</name>
    <dbReference type="NCBI Taxonomy" id="190974"/>
    <lineage>
        <taxon>Archaea</taxon>
        <taxon>Methanobacteriati</taxon>
        <taxon>Methanobacteriota</taxon>
        <taxon>Methanomada group</taxon>
        <taxon>Methanobacteria</taxon>
        <taxon>Methanobacteriales</taxon>
        <taxon>Methanobacteriaceae</taxon>
        <taxon>Methanobrevibacter</taxon>
    </lineage>
</organism>
<dbReference type="OrthoDB" id="73794at2157"/>
<gene>
    <name evidence="2" type="ORF">SAMN05216439_1903</name>
</gene>
<sequence>MSNQKLIKEYLGIISEIQAEIKKLENDTRVLNKLYVILDVLHDEPIPYIVEKHGISQGTVYNWIREWNEGGMEGLKRKKGSKGQSKLTDEQLILLDEIIQEENLQTAREVKDKIEKEFEVKYSIRSIERIMKKLGYSYTKPYKIYAKMPADAEEQLKKTLDI</sequence>
<keyword evidence="1" id="KW-0175">Coiled coil</keyword>
<dbReference type="InterPro" id="IPR009057">
    <property type="entry name" value="Homeodomain-like_sf"/>
</dbReference>
<name>A0A1H7M986_9EURY</name>
<proteinExistence type="predicted"/>
<evidence type="ECO:0000313" key="3">
    <source>
        <dbReference type="Proteomes" id="UP000199506"/>
    </source>
</evidence>
<dbReference type="AlphaFoldDB" id="A0A1H7M986"/>
<dbReference type="EMBL" id="FOAK01000009">
    <property type="protein sequence ID" value="SEL07880.1"/>
    <property type="molecule type" value="Genomic_DNA"/>
</dbReference>
<dbReference type="STRING" id="190974.SAMN05216439_1903"/>
<accession>A0A1H7M986</accession>
<evidence type="ECO:0000313" key="2">
    <source>
        <dbReference type="EMBL" id="SEL07880.1"/>
    </source>
</evidence>
<dbReference type="Proteomes" id="UP000199506">
    <property type="component" value="Unassembled WGS sequence"/>
</dbReference>